<reference evidence="4" key="1">
    <citation type="submission" date="2008-03" db="EMBL/GenBank/DDBJ databases">
        <title>Annotation of Ixodes scapularis.</title>
        <authorList>
            <consortium name="Ixodes scapularis Genome Project Consortium"/>
            <person name="Caler E."/>
            <person name="Hannick L.I."/>
            <person name="Bidwell S."/>
            <person name="Joardar V."/>
            <person name="Thiagarajan M."/>
            <person name="Amedeo P."/>
            <person name="Galinsky K.J."/>
            <person name="Schobel S."/>
            <person name="Inman J."/>
            <person name="Hostetler J."/>
            <person name="Miller J."/>
            <person name="Hammond M."/>
            <person name="Megy K."/>
            <person name="Lawson D."/>
            <person name="Kodira C."/>
            <person name="Sutton G."/>
            <person name="Meyer J."/>
            <person name="Hill C.A."/>
            <person name="Birren B."/>
            <person name="Nene V."/>
            <person name="Collins F."/>
            <person name="Alarcon-Chaidez F."/>
            <person name="Wikel S."/>
            <person name="Strausberg R."/>
        </authorList>
    </citation>
    <scope>NUCLEOTIDE SEQUENCE [LARGE SCALE GENOMIC DNA]</scope>
    <source>
        <strain evidence="4">Wikel</strain>
    </source>
</reference>
<dbReference type="PANTHER" id="PTHR11011">
    <property type="entry name" value="MALE STERILITY PROTEIN 2-RELATED"/>
    <property type="match status" value="1"/>
</dbReference>
<dbReference type="VEuPathDB" id="VectorBase:ISCW001831"/>
<reference evidence="3" key="2">
    <citation type="submission" date="2020-05" db="UniProtKB">
        <authorList>
            <consortium name="EnsemblMetazoa"/>
        </authorList>
    </citation>
    <scope>IDENTIFICATION</scope>
    <source>
        <strain evidence="3">wikel</strain>
    </source>
</reference>
<comment type="similarity">
    <text evidence="1">Belongs to the fatty acyl-CoA reductase family.</text>
</comment>
<dbReference type="InterPro" id="IPR013120">
    <property type="entry name" value="FAR_NAD-bd"/>
</dbReference>
<dbReference type="VEuPathDB" id="VectorBase:ISCI001831"/>
<dbReference type="Gene3D" id="3.40.50.720">
    <property type="entry name" value="NAD(P)-binding Rossmann-like Domain"/>
    <property type="match status" value="1"/>
</dbReference>
<keyword evidence="1" id="KW-0521">NADP</keyword>
<keyword evidence="1" id="KW-0560">Oxidoreductase</keyword>
<dbReference type="PANTHER" id="PTHR11011:SF116">
    <property type="entry name" value="FATTY ACYL-COA REDUCTASE CG5065-RELATED"/>
    <property type="match status" value="1"/>
</dbReference>
<keyword evidence="1" id="KW-0444">Lipid biosynthesis</keyword>
<dbReference type="InParanoid" id="A0A1S4KMT4"/>
<dbReference type="EMBL" id="ABJB010891380">
    <property type="status" value="NOT_ANNOTATED_CDS"/>
    <property type="molecule type" value="Genomic_DNA"/>
</dbReference>
<dbReference type="EnsemblMetazoa" id="ISCW001831-RA">
    <property type="protein sequence ID" value="ISCW001831-PA"/>
    <property type="gene ID" value="ISCW001831"/>
</dbReference>
<dbReference type="Proteomes" id="UP000001555">
    <property type="component" value="Unassembled WGS sequence"/>
</dbReference>
<dbReference type="InterPro" id="IPR036291">
    <property type="entry name" value="NAD(P)-bd_dom_sf"/>
</dbReference>
<comment type="catalytic activity">
    <reaction evidence="1">
        <text>a long-chain fatty acyl-CoA + 2 NADPH + 2 H(+) = a long-chain primary fatty alcohol + 2 NADP(+) + CoA</text>
        <dbReference type="Rhea" id="RHEA:52716"/>
        <dbReference type="ChEBI" id="CHEBI:15378"/>
        <dbReference type="ChEBI" id="CHEBI:57287"/>
        <dbReference type="ChEBI" id="CHEBI:57783"/>
        <dbReference type="ChEBI" id="CHEBI:58349"/>
        <dbReference type="ChEBI" id="CHEBI:77396"/>
        <dbReference type="ChEBI" id="CHEBI:83139"/>
        <dbReference type="EC" id="1.2.1.84"/>
    </reaction>
</comment>
<sequence length="155" mass="17786">PQIVKHSEVQRFYEDEVIFITGATGFLGKVLVEKLLRSCPGIERIYLLIRPKRDLSPRRRFELFLRSACFQRLRQECPSSLNKLVVVDGDIREEKLGLKSGDYERLASDVSMVFHSAATVRFNEPLRNAVKINMEGTKNVLDLCHHIKKMKVSGV</sequence>
<dbReference type="FunFam" id="3.40.50.720:FF:001315">
    <property type="entry name" value="Fatty acyl-CoA reductase"/>
    <property type="match status" value="1"/>
</dbReference>
<evidence type="ECO:0000313" key="3">
    <source>
        <dbReference type="EnsemblMetazoa" id="ISCW001831-PA"/>
    </source>
</evidence>
<dbReference type="OrthoDB" id="429813at2759"/>
<dbReference type="GO" id="GO:0102965">
    <property type="term" value="F:alcohol-forming long-chain fatty acyl-CoA reductase activity"/>
    <property type="evidence" value="ECO:0007669"/>
    <property type="project" value="UniProtKB-EC"/>
</dbReference>
<proteinExistence type="inferred from homology"/>
<accession>A0A1S4KMT4</accession>
<keyword evidence="4" id="KW-1185">Reference proteome</keyword>
<dbReference type="EMBL" id="ABJB010760588">
    <property type="status" value="NOT_ANNOTATED_CDS"/>
    <property type="molecule type" value="Genomic_DNA"/>
</dbReference>
<dbReference type="GO" id="GO:1901568">
    <property type="term" value="P:fatty acid derivative metabolic process"/>
    <property type="evidence" value="ECO:0007669"/>
    <property type="project" value="UniProtKB-ARBA"/>
</dbReference>
<protein>
    <recommendedName>
        <fullName evidence="1">Fatty acyl-CoA reductase</fullName>
        <ecNumber evidence="1">1.2.1.84</ecNumber>
    </recommendedName>
</protein>
<evidence type="ECO:0000259" key="2">
    <source>
        <dbReference type="Pfam" id="PF07993"/>
    </source>
</evidence>
<evidence type="ECO:0000313" key="4">
    <source>
        <dbReference type="Proteomes" id="UP000001555"/>
    </source>
</evidence>
<dbReference type="EMBL" id="ABJB010596197">
    <property type="status" value="NOT_ANNOTATED_CDS"/>
    <property type="molecule type" value="Genomic_DNA"/>
</dbReference>
<feature type="domain" description="Thioester reductase (TE)" evidence="2">
    <location>
        <begin position="20"/>
        <end position="150"/>
    </location>
</feature>
<keyword evidence="1" id="KW-0443">Lipid metabolism</keyword>
<dbReference type="AlphaFoldDB" id="A0A1S4KMT4"/>
<dbReference type="Pfam" id="PF07993">
    <property type="entry name" value="NAD_binding_4"/>
    <property type="match status" value="1"/>
</dbReference>
<dbReference type="EC" id="1.2.1.84" evidence="1"/>
<dbReference type="SUPFAM" id="SSF51735">
    <property type="entry name" value="NAD(P)-binding Rossmann-fold domains"/>
    <property type="match status" value="1"/>
</dbReference>
<comment type="function">
    <text evidence="1">Catalyzes the reduction of fatty acyl-CoA to fatty alcohols.</text>
</comment>
<dbReference type="GO" id="GO:0080019">
    <property type="term" value="F:alcohol-forming very long-chain fatty acyl-CoA reductase activity"/>
    <property type="evidence" value="ECO:0007669"/>
    <property type="project" value="InterPro"/>
</dbReference>
<organism evidence="3 4">
    <name type="scientific">Ixodes scapularis</name>
    <name type="common">Black-legged tick</name>
    <name type="synonym">Deer tick</name>
    <dbReference type="NCBI Taxonomy" id="6945"/>
    <lineage>
        <taxon>Eukaryota</taxon>
        <taxon>Metazoa</taxon>
        <taxon>Ecdysozoa</taxon>
        <taxon>Arthropoda</taxon>
        <taxon>Chelicerata</taxon>
        <taxon>Arachnida</taxon>
        <taxon>Acari</taxon>
        <taxon>Parasitiformes</taxon>
        <taxon>Ixodida</taxon>
        <taxon>Ixodoidea</taxon>
        <taxon>Ixodidae</taxon>
        <taxon>Ixodinae</taxon>
        <taxon>Ixodes</taxon>
    </lineage>
</organism>
<name>A0A1S4KMT4_IXOSC</name>
<evidence type="ECO:0000256" key="1">
    <source>
        <dbReference type="RuleBase" id="RU363097"/>
    </source>
</evidence>
<dbReference type="VEuPathDB" id="VectorBase:ISCP_033295"/>
<dbReference type="InterPro" id="IPR026055">
    <property type="entry name" value="FAR"/>
</dbReference>